<dbReference type="EMBL" id="CATQJA010002648">
    <property type="protein sequence ID" value="CAJ0577002.1"/>
    <property type="molecule type" value="Genomic_DNA"/>
</dbReference>
<feature type="region of interest" description="Disordered" evidence="5">
    <location>
        <begin position="415"/>
        <end position="440"/>
    </location>
</feature>
<dbReference type="GO" id="GO:0016020">
    <property type="term" value="C:membrane"/>
    <property type="evidence" value="ECO:0007669"/>
    <property type="project" value="UniProtKB-SubCell"/>
</dbReference>
<dbReference type="InterPro" id="IPR000276">
    <property type="entry name" value="GPCR_Rhodpsn"/>
</dbReference>
<evidence type="ECO:0000256" key="2">
    <source>
        <dbReference type="ARBA" id="ARBA00022692"/>
    </source>
</evidence>
<feature type="transmembrane region" description="Helical" evidence="6">
    <location>
        <begin position="345"/>
        <end position="366"/>
    </location>
</feature>
<dbReference type="Pfam" id="PF00001">
    <property type="entry name" value="7tm_1"/>
    <property type="match status" value="1"/>
</dbReference>
<evidence type="ECO:0000259" key="7">
    <source>
        <dbReference type="PROSITE" id="PS50262"/>
    </source>
</evidence>
<evidence type="ECO:0000256" key="3">
    <source>
        <dbReference type="ARBA" id="ARBA00022989"/>
    </source>
</evidence>
<proteinExistence type="predicted"/>
<dbReference type="Proteomes" id="UP001177023">
    <property type="component" value="Unassembled WGS sequence"/>
</dbReference>
<dbReference type="PRINTS" id="PR00237">
    <property type="entry name" value="GPCRRHODOPSN"/>
</dbReference>
<gene>
    <name evidence="8" type="ORF">MSPICULIGERA_LOCUS15282</name>
</gene>
<evidence type="ECO:0000256" key="1">
    <source>
        <dbReference type="ARBA" id="ARBA00004370"/>
    </source>
</evidence>
<evidence type="ECO:0000313" key="9">
    <source>
        <dbReference type="Proteomes" id="UP001177023"/>
    </source>
</evidence>
<feature type="transmembrane region" description="Helical" evidence="6">
    <location>
        <begin position="110"/>
        <end position="130"/>
    </location>
</feature>
<feature type="compositionally biased region" description="Polar residues" evidence="5">
    <location>
        <begin position="420"/>
        <end position="435"/>
    </location>
</feature>
<evidence type="ECO:0000256" key="6">
    <source>
        <dbReference type="SAM" id="Phobius"/>
    </source>
</evidence>
<reference evidence="8" key="1">
    <citation type="submission" date="2023-06" db="EMBL/GenBank/DDBJ databases">
        <authorList>
            <person name="Delattre M."/>
        </authorList>
    </citation>
    <scope>NUCLEOTIDE SEQUENCE</scope>
    <source>
        <strain evidence="8">AF72</strain>
    </source>
</reference>
<feature type="non-terminal residue" evidence="8">
    <location>
        <position position="1"/>
    </location>
</feature>
<evidence type="ECO:0000256" key="5">
    <source>
        <dbReference type="SAM" id="MobiDB-lite"/>
    </source>
</evidence>
<dbReference type="PANTHER" id="PTHR46641">
    <property type="entry name" value="FMRFAMIDE RECEPTOR-RELATED"/>
    <property type="match status" value="1"/>
</dbReference>
<keyword evidence="2 6" id="KW-0812">Transmembrane</keyword>
<dbReference type="InterPro" id="IPR052954">
    <property type="entry name" value="GPCR-Ligand_Int"/>
</dbReference>
<name>A0AA36CZZ9_9BILA</name>
<dbReference type="PANTHER" id="PTHR46641:SF7">
    <property type="entry name" value="G-PROTEIN COUPLED RECEPTORS FAMILY 1 PROFILE DOMAIN-CONTAINING PROTEIN"/>
    <property type="match status" value="1"/>
</dbReference>
<protein>
    <recommendedName>
        <fullName evidence="7">G-protein coupled receptors family 1 profile domain-containing protein</fullName>
    </recommendedName>
</protein>
<organism evidence="8 9">
    <name type="scientific">Mesorhabditis spiculigera</name>
    <dbReference type="NCBI Taxonomy" id="96644"/>
    <lineage>
        <taxon>Eukaryota</taxon>
        <taxon>Metazoa</taxon>
        <taxon>Ecdysozoa</taxon>
        <taxon>Nematoda</taxon>
        <taxon>Chromadorea</taxon>
        <taxon>Rhabditida</taxon>
        <taxon>Rhabditina</taxon>
        <taxon>Rhabditomorpha</taxon>
        <taxon>Rhabditoidea</taxon>
        <taxon>Rhabditidae</taxon>
        <taxon>Mesorhabditinae</taxon>
        <taxon>Mesorhabditis</taxon>
    </lineage>
</organism>
<dbReference type="PROSITE" id="PS50262">
    <property type="entry name" value="G_PROTEIN_RECEP_F1_2"/>
    <property type="match status" value="1"/>
</dbReference>
<dbReference type="Gene3D" id="1.20.1070.10">
    <property type="entry name" value="Rhodopsin 7-helix transmembrane proteins"/>
    <property type="match status" value="1"/>
</dbReference>
<sequence length="472" mass="53538">MDNPGNGSWNNPENATHCGGSVFTKEQIDLRLIGNMPISVFGMFTNIINIVVFLDVEMRVQLVNHFLLALSLSDLLLLICNFFFLILPVISNMSSRVDLHNAYPVALWYAYPIGLTTQTCGVYLTVLVSVHRYLGVCHPFRAKRWVSGRPVKAAIGGSILFSILINVPTWFELFITPCFEPKFNSVINEVGLTEFQQGYIYRIVAKVIGYTMVMFIIPFAILIIVNCRIIVALQQSKNLRQMHSSKKSTASRTMVMNQFRMLRNSKYTELFNTLSKMTGLQNFRSPSFLKTNSNSVRDRSVTMMLLAIVGIFLFCNCLALCNNLIDILVREQLLTFSNELFEMSVEIANLLISLNSSSSIFVYMIFSSKYRTIIKHWLGLQKRKKVNGVALTTALAAQKALELSVLPDEVENRRRKSNAEKFSQSQGSRQPLSRRTSSHSDIRVEDEICADDDSDARRTSSRRKLLRFATVQ</sequence>
<feature type="domain" description="G-protein coupled receptors family 1 profile" evidence="7">
    <location>
        <begin position="45"/>
        <end position="363"/>
    </location>
</feature>
<keyword evidence="3 6" id="KW-1133">Transmembrane helix</keyword>
<dbReference type="CDD" id="cd14978">
    <property type="entry name" value="7tmA_FMRFamide_R-like"/>
    <property type="match status" value="1"/>
</dbReference>
<keyword evidence="4 6" id="KW-0472">Membrane</keyword>
<feature type="transmembrane region" description="Helical" evidence="6">
    <location>
        <begin position="66"/>
        <end position="90"/>
    </location>
</feature>
<comment type="subcellular location">
    <subcellularLocation>
        <location evidence="1">Membrane</location>
    </subcellularLocation>
</comment>
<dbReference type="GO" id="GO:0004930">
    <property type="term" value="F:G protein-coupled receptor activity"/>
    <property type="evidence" value="ECO:0007669"/>
    <property type="project" value="InterPro"/>
</dbReference>
<evidence type="ECO:0000256" key="4">
    <source>
        <dbReference type="ARBA" id="ARBA00023136"/>
    </source>
</evidence>
<dbReference type="SUPFAM" id="SSF81321">
    <property type="entry name" value="Family A G protein-coupled receptor-like"/>
    <property type="match status" value="1"/>
</dbReference>
<feature type="transmembrane region" description="Helical" evidence="6">
    <location>
        <begin position="303"/>
        <end position="325"/>
    </location>
</feature>
<feature type="transmembrane region" description="Helical" evidence="6">
    <location>
        <begin position="32"/>
        <end position="54"/>
    </location>
</feature>
<evidence type="ECO:0000313" key="8">
    <source>
        <dbReference type="EMBL" id="CAJ0577002.1"/>
    </source>
</evidence>
<feature type="transmembrane region" description="Helical" evidence="6">
    <location>
        <begin position="207"/>
        <end position="233"/>
    </location>
</feature>
<keyword evidence="9" id="KW-1185">Reference proteome</keyword>
<feature type="transmembrane region" description="Helical" evidence="6">
    <location>
        <begin position="151"/>
        <end position="171"/>
    </location>
</feature>
<comment type="caution">
    <text evidence="8">The sequence shown here is derived from an EMBL/GenBank/DDBJ whole genome shotgun (WGS) entry which is preliminary data.</text>
</comment>
<accession>A0AA36CZZ9</accession>
<dbReference type="InterPro" id="IPR017452">
    <property type="entry name" value="GPCR_Rhodpsn_7TM"/>
</dbReference>
<dbReference type="AlphaFoldDB" id="A0AA36CZZ9"/>